<dbReference type="Proteomes" id="UP000484164">
    <property type="component" value="Unassembled WGS sequence"/>
</dbReference>
<dbReference type="AlphaFoldDB" id="A0A6L3ZDG2"/>
<sequence>METLKTSLLTIHIISGTLALIAGTMAAFARKRRGLHSTLGTLFTKTMYAVGFTGLPMAFFMHSYFLLGLSVFTLFMVYTGSRAFVGIKKDNRIILSIIGFIAALSLIAIGALALRNSNMMGIASLVFGGILFSMSLREWATGRGKIAHNPLVVHINHMGGSLIAAYTAFFTIGAQRMFDAMSLDVSQISIVFWMLPTIVGSIFLTIANLRIRKP</sequence>
<proteinExistence type="predicted"/>
<feature type="transmembrane region" description="Helical" evidence="1">
    <location>
        <begin position="120"/>
        <end position="139"/>
    </location>
</feature>
<organism evidence="2 3">
    <name type="scientific">Phaeocystidibacter marisrubri</name>
    <dbReference type="NCBI Taxonomy" id="1577780"/>
    <lineage>
        <taxon>Bacteria</taxon>
        <taxon>Pseudomonadati</taxon>
        <taxon>Bacteroidota</taxon>
        <taxon>Flavobacteriia</taxon>
        <taxon>Flavobacteriales</taxon>
        <taxon>Phaeocystidibacteraceae</taxon>
        <taxon>Phaeocystidibacter</taxon>
    </lineage>
</organism>
<dbReference type="OrthoDB" id="1162022at2"/>
<keyword evidence="1" id="KW-0812">Transmembrane</keyword>
<feature type="transmembrane region" description="Helical" evidence="1">
    <location>
        <begin position="64"/>
        <end position="81"/>
    </location>
</feature>
<dbReference type="RefSeq" id="WP_151694288.1">
    <property type="nucleotide sequence ID" value="NZ_BMGX01000001.1"/>
</dbReference>
<accession>A0A6L3ZDG2</accession>
<evidence type="ECO:0008006" key="4">
    <source>
        <dbReference type="Google" id="ProtNLM"/>
    </source>
</evidence>
<name>A0A6L3ZDG2_9FLAO</name>
<feature type="transmembrane region" description="Helical" evidence="1">
    <location>
        <begin position="93"/>
        <end position="114"/>
    </location>
</feature>
<keyword evidence="1" id="KW-0472">Membrane</keyword>
<keyword evidence="3" id="KW-1185">Reference proteome</keyword>
<evidence type="ECO:0000313" key="3">
    <source>
        <dbReference type="Proteomes" id="UP000484164"/>
    </source>
</evidence>
<evidence type="ECO:0000256" key="1">
    <source>
        <dbReference type="SAM" id="Phobius"/>
    </source>
</evidence>
<feature type="transmembrane region" description="Helical" evidence="1">
    <location>
        <begin position="190"/>
        <end position="209"/>
    </location>
</feature>
<feature type="transmembrane region" description="Helical" evidence="1">
    <location>
        <begin position="6"/>
        <end position="27"/>
    </location>
</feature>
<evidence type="ECO:0000313" key="2">
    <source>
        <dbReference type="EMBL" id="KAB2815253.1"/>
    </source>
</evidence>
<comment type="caution">
    <text evidence="2">The sequence shown here is derived from an EMBL/GenBank/DDBJ whole genome shotgun (WGS) entry which is preliminary data.</text>
</comment>
<reference evidence="2 3" key="1">
    <citation type="submission" date="2019-10" db="EMBL/GenBank/DDBJ databases">
        <title>Genome sequence of Phaeocystidibacter marisrubri JCM30614 (type strain).</title>
        <authorList>
            <person name="Bowman J.P."/>
        </authorList>
    </citation>
    <scope>NUCLEOTIDE SEQUENCE [LARGE SCALE GENOMIC DNA]</scope>
    <source>
        <strain evidence="2 3">JCM 30614</strain>
    </source>
</reference>
<gene>
    <name evidence="2" type="ORF">F8C82_14260</name>
</gene>
<dbReference type="EMBL" id="WBVQ01000003">
    <property type="protein sequence ID" value="KAB2815253.1"/>
    <property type="molecule type" value="Genomic_DNA"/>
</dbReference>
<feature type="transmembrane region" description="Helical" evidence="1">
    <location>
        <begin position="151"/>
        <end position="170"/>
    </location>
</feature>
<protein>
    <recommendedName>
        <fullName evidence="4">DUF2306 domain-containing protein</fullName>
    </recommendedName>
</protein>
<keyword evidence="1" id="KW-1133">Transmembrane helix</keyword>